<evidence type="ECO:0008006" key="3">
    <source>
        <dbReference type="Google" id="ProtNLM"/>
    </source>
</evidence>
<evidence type="ECO:0000313" key="2">
    <source>
        <dbReference type="Proteomes" id="UP000595823"/>
    </source>
</evidence>
<protein>
    <recommendedName>
        <fullName evidence="3">Rpn family recombination-promoting nuclease/putative transposase</fullName>
    </recommendedName>
</protein>
<sequence length="293" mass="34458">MKRGEAVKENESISWHPSFAAALQLELQAYADELEFQLEFELTSEPLKVDVLILKDGEAYIDKNIGRIFRHYNVVEYKSPRDYVSIDDFYKAIAYVYLYKNTGDKGIDTIDIREMTLTLVSLYKPTKLLDYLQKREKHVYFENEGVYYIEGMDVPIQLLIQDDLPNKENEYLTLLTNQLQEKEQLQRALMDYFQDSKKDLYLLMFHAVFHANPELFTEVIQTMQKLDLDPDTQKKIDDVVKEFEWDKKWREEGSELAKEEIAKKLFVKGMSLEDIAEATGLSIDKINKLTHHD</sequence>
<organism evidence="1 2">
    <name type="scientific">Salicibibacter cibarius</name>
    <dbReference type="NCBI Taxonomy" id="2743000"/>
    <lineage>
        <taxon>Bacteria</taxon>
        <taxon>Bacillati</taxon>
        <taxon>Bacillota</taxon>
        <taxon>Bacilli</taxon>
        <taxon>Bacillales</taxon>
        <taxon>Bacillaceae</taxon>
        <taxon>Salicibibacter</taxon>
    </lineage>
</organism>
<dbReference type="AlphaFoldDB" id="A0A7T6Z5M9"/>
<evidence type="ECO:0000313" key="1">
    <source>
        <dbReference type="EMBL" id="QQK77273.1"/>
    </source>
</evidence>
<reference evidence="1 2" key="1">
    <citation type="submission" date="2020-06" db="EMBL/GenBank/DDBJ databases">
        <title>Genomic analysis of Salicibibacter sp. NKC5-3.</title>
        <authorList>
            <person name="Oh Y.J."/>
        </authorList>
    </citation>
    <scope>NUCLEOTIDE SEQUENCE [LARGE SCALE GENOMIC DNA]</scope>
    <source>
        <strain evidence="1 2">NKC5-3</strain>
    </source>
</reference>
<dbReference type="Proteomes" id="UP000595823">
    <property type="component" value="Chromosome"/>
</dbReference>
<proteinExistence type="predicted"/>
<name>A0A7T6Z5M9_9BACI</name>
<gene>
    <name evidence="1" type="ORF">HUG15_17955</name>
</gene>
<dbReference type="EMBL" id="CP054705">
    <property type="protein sequence ID" value="QQK77273.1"/>
    <property type="molecule type" value="Genomic_DNA"/>
</dbReference>
<accession>A0A7T6Z5M9</accession>
<dbReference type="KEGG" id="scia:HUG15_17955"/>
<keyword evidence="2" id="KW-1185">Reference proteome</keyword>